<sequence length="390" mass="40516">MHWQPTTLLAAALLAASGVQAGIGSLIAEGISRGSPSYHKRMEEIMGSYLLRRGFLEERQDASASSVGQDPIFTADGTLNMTAWNAQVNAACISSLRQLTVASNPSGTCVCYNLPALDNSTGVFEADLRLFRISDARDAFAGIAPEQVSVGVRFVGANVKTTDGSEPVVAAAVGSGSGGSSSAKASQNASSSQAETASSPSSVSAASVPVGRVGGSGDGEAANALAARQDAGDLLPTNGDPTLLQQYLFVGQIDKEKMSGEMTMAQLQSLLLPVVTLSATTPSGGQVSTNISSNEAAFVAGVFSTEVVLSDFNRAQLAVEDEIARLKDGTTAFVLPGVQILIFPIGLIITSVWLAVFIAAYGYGTFCRYQFAVQYRERRAVVERGGLARI</sequence>
<evidence type="ECO:0000313" key="4">
    <source>
        <dbReference type="EMBL" id="KAA8629334.1"/>
    </source>
</evidence>
<organism evidence="4 5">
    <name type="scientific">Sordaria macrospora</name>
    <dbReference type="NCBI Taxonomy" id="5147"/>
    <lineage>
        <taxon>Eukaryota</taxon>
        <taxon>Fungi</taxon>
        <taxon>Dikarya</taxon>
        <taxon>Ascomycota</taxon>
        <taxon>Pezizomycotina</taxon>
        <taxon>Sordariomycetes</taxon>
        <taxon>Sordariomycetidae</taxon>
        <taxon>Sordariales</taxon>
        <taxon>Sordariaceae</taxon>
        <taxon>Sordaria</taxon>
    </lineage>
</organism>
<evidence type="ECO:0000256" key="1">
    <source>
        <dbReference type="SAM" id="MobiDB-lite"/>
    </source>
</evidence>
<feature type="signal peptide" evidence="3">
    <location>
        <begin position="1"/>
        <end position="21"/>
    </location>
</feature>
<feature type="transmembrane region" description="Helical" evidence="2">
    <location>
        <begin position="341"/>
        <end position="363"/>
    </location>
</feature>
<proteinExistence type="predicted"/>
<reference evidence="4 5" key="1">
    <citation type="submission" date="2017-07" db="EMBL/GenBank/DDBJ databases">
        <title>Genome sequence of the Sordaria macrospora wild type strain R19027.</title>
        <authorList>
            <person name="Nowrousian M."/>
            <person name="Teichert I."/>
            <person name="Kueck U."/>
        </authorList>
    </citation>
    <scope>NUCLEOTIDE SEQUENCE [LARGE SCALE GENOMIC DNA]</scope>
    <source>
        <strain evidence="4 5">R19027</strain>
        <tissue evidence="4">Mycelium</tissue>
    </source>
</reference>
<gene>
    <name evidence="4" type="ORF">SMACR_08420</name>
</gene>
<keyword evidence="2" id="KW-1133">Transmembrane helix</keyword>
<comment type="caution">
    <text evidence="4">The sequence shown here is derived from an EMBL/GenBank/DDBJ whole genome shotgun (WGS) entry which is preliminary data.</text>
</comment>
<feature type="region of interest" description="Disordered" evidence="1">
    <location>
        <begin position="171"/>
        <end position="212"/>
    </location>
</feature>
<dbReference type="Proteomes" id="UP000433876">
    <property type="component" value="Unassembled WGS sequence"/>
</dbReference>
<keyword evidence="3" id="KW-0732">Signal</keyword>
<evidence type="ECO:0000313" key="5">
    <source>
        <dbReference type="Proteomes" id="UP000433876"/>
    </source>
</evidence>
<keyword evidence="2" id="KW-0472">Membrane</keyword>
<keyword evidence="2" id="KW-0812">Transmembrane</keyword>
<dbReference type="EMBL" id="NMPR01000140">
    <property type="protein sequence ID" value="KAA8629334.1"/>
    <property type="molecule type" value="Genomic_DNA"/>
</dbReference>
<dbReference type="AlphaFoldDB" id="A0A8S8ZFJ9"/>
<dbReference type="VEuPathDB" id="FungiDB:SMAC_08420"/>
<evidence type="ECO:0000256" key="2">
    <source>
        <dbReference type="SAM" id="Phobius"/>
    </source>
</evidence>
<feature type="compositionally biased region" description="Low complexity" evidence="1">
    <location>
        <begin position="171"/>
        <end position="211"/>
    </location>
</feature>
<protein>
    <submittedName>
        <fullName evidence="4">Uncharacterized protein</fullName>
    </submittedName>
</protein>
<feature type="chain" id="PRO_5035863954" evidence="3">
    <location>
        <begin position="22"/>
        <end position="390"/>
    </location>
</feature>
<dbReference type="OMA" id="SGIAVCY"/>
<evidence type="ECO:0000256" key="3">
    <source>
        <dbReference type="SAM" id="SignalP"/>
    </source>
</evidence>
<name>A0A8S8ZFJ9_SORMA</name>
<accession>A0A8S8ZFJ9</accession>